<dbReference type="AlphaFoldDB" id="A0A9D4G658"/>
<proteinExistence type="predicted"/>
<evidence type="ECO:0000313" key="2">
    <source>
        <dbReference type="Proteomes" id="UP000828390"/>
    </source>
</evidence>
<organism evidence="1 2">
    <name type="scientific">Dreissena polymorpha</name>
    <name type="common">Zebra mussel</name>
    <name type="synonym">Mytilus polymorpha</name>
    <dbReference type="NCBI Taxonomy" id="45954"/>
    <lineage>
        <taxon>Eukaryota</taxon>
        <taxon>Metazoa</taxon>
        <taxon>Spiralia</taxon>
        <taxon>Lophotrochozoa</taxon>
        <taxon>Mollusca</taxon>
        <taxon>Bivalvia</taxon>
        <taxon>Autobranchia</taxon>
        <taxon>Heteroconchia</taxon>
        <taxon>Euheterodonta</taxon>
        <taxon>Imparidentia</taxon>
        <taxon>Neoheterodontei</taxon>
        <taxon>Myida</taxon>
        <taxon>Dreissenoidea</taxon>
        <taxon>Dreissenidae</taxon>
        <taxon>Dreissena</taxon>
    </lineage>
</organism>
<gene>
    <name evidence="1" type="ORF">DPMN_139599</name>
</gene>
<protein>
    <submittedName>
        <fullName evidence="1">Uncharacterized protein</fullName>
    </submittedName>
</protein>
<dbReference type="Proteomes" id="UP000828390">
    <property type="component" value="Unassembled WGS sequence"/>
</dbReference>
<comment type="caution">
    <text evidence="1">The sequence shown here is derived from an EMBL/GenBank/DDBJ whole genome shotgun (WGS) entry which is preliminary data.</text>
</comment>
<evidence type="ECO:0000313" key="1">
    <source>
        <dbReference type="EMBL" id="KAH3811193.1"/>
    </source>
</evidence>
<dbReference type="EMBL" id="JAIWYP010000006">
    <property type="protein sequence ID" value="KAH3811193.1"/>
    <property type="molecule type" value="Genomic_DNA"/>
</dbReference>
<accession>A0A9D4G658</accession>
<reference evidence="1" key="2">
    <citation type="submission" date="2020-11" db="EMBL/GenBank/DDBJ databases">
        <authorList>
            <person name="McCartney M.A."/>
            <person name="Auch B."/>
            <person name="Kono T."/>
            <person name="Mallez S."/>
            <person name="Becker A."/>
            <person name="Gohl D.M."/>
            <person name="Silverstein K.A.T."/>
            <person name="Koren S."/>
            <person name="Bechman K.B."/>
            <person name="Herman A."/>
            <person name="Abrahante J.E."/>
            <person name="Garbe J."/>
        </authorList>
    </citation>
    <scope>NUCLEOTIDE SEQUENCE</scope>
    <source>
        <strain evidence="1">Duluth1</strain>
        <tissue evidence="1">Whole animal</tissue>
    </source>
</reference>
<keyword evidence="2" id="KW-1185">Reference proteome</keyword>
<name>A0A9D4G658_DREPO</name>
<reference evidence="1" key="1">
    <citation type="journal article" date="2019" name="bioRxiv">
        <title>The Genome of the Zebra Mussel, Dreissena polymorpha: A Resource for Invasive Species Research.</title>
        <authorList>
            <person name="McCartney M.A."/>
            <person name="Auch B."/>
            <person name="Kono T."/>
            <person name="Mallez S."/>
            <person name="Zhang Y."/>
            <person name="Obille A."/>
            <person name="Becker A."/>
            <person name="Abrahante J.E."/>
            <person name="Garbe J."/>
            <person name="Badalamenti J.P."/>
            <person name="Herman A."/>
            <person name="Mangelson H."/>
            <person name="Liachko I."/>
            <person name="Sullivan S."/>
            <person name="Sone E.D."/>
            <person name="Koren S."/>
            <person name="Silverstein K.A.T."/>
            <person name="Beckman K.B."/>
            <person name="Gohl D.M."/>
        </authorList>
    </citation>
    <scope>NUCLEOTIDE SEQUENCE</scope>
    <source>
        <strain evidence="1">Duluth1</strain>
        <tissue evidence="1">Whole animal</tissue>
    </source>
</reference>
<sequence>MDARFDRNTQLKTVLTKELFDSNVYVFHENGIEVDTNGRANKQIKVTNTELSVIKALLREKMGRFLDLNIFGNQFVCRLTVAGVLIGKLNAHVREISHDEVAEMDATTEKAYSNGEASCNNEEAIATYARLQKVMGEKRIGNARRSRATEKPVGICITPGMNYVQPREITSNNDIGMKGQSVVDDTAYCNSFKHKIIDVLEKDRAGIDLTSLAEDLPTVHVKQSMSNKAVNSINEGRSVSSYESSCHTDGQRHMQETFSSVPKITINDTTEWVDEAGQNTDNVELQKKITRLKSFGGVNSRDENKRYSHEKVSEIALKDICVFVAAIFEGYTVLICTTAHNEISALEYLKSIKHALE</sequence>